<evidence type="ECO:0000313" key="4">
    <source>
        <dbReference type="Proteomes" id="UP000317046"/>
    </source>
</evidence>
<reference evidence="3" key="1">
    <citation type="submission" date="2019-06" db="EMBL/GenBank/DDBJ databases">
        <title>Whole genome shotgun sequence of Cellulomonas cellasea NBRC 3753.</title>
        <authorList>
            <person name="Hosoyama A."/>
            <person name="Uohara A."/>
            <person name="Ohji S."/>
            <person name="Ichikawa N."/>
        </authorList>
    </citation>
    <scope>NUCLEOTIDE SEQUENCE [LARGE SCALE GENOMIC DNA]</scope>
    <source>
        <strain evidence="3">NBRC 3753</strain>
    </source>
</reference>
<keyword evidence="4" id="KW-1185">Reference proteome</keyword>
<dbReference type="RefSeq" id="WP_141372635.1">
    <property type="nucleotide sequence ID" value="NZ_BJLR01000028.1"/>
</dbReference>
<dbReference type="EMBL" id="BJLR01000028">
    <property type="protein sequence ID" value="GEA89073.1"/>
    <property type="molecule type" value="Genomic_DNA"/>
</dbReference>
<proteinExistence type="predicted"/>
<name>A0A4Y3KYA1_9CELL</name>
<gene>
    <name evidence="3" type="ORF">CCE01nite_30220</name>
</gene>
<organism evidence="3 4">
    <name type="scientific">Cellulomonas cellasea</name>
    <dbReference type="NCBI Taxonomy" id="43670"/>
    <lineage>
        <taxon>Bacteria</taxon>
        <taxon>Bacillati</taxon>
        <taxon>Actinomycetota</taxon>
        <taxon>Actinomycetes</taxon>
        <taxon>Micrococcales</taxon>
        <taxon>Cellulomonadaceae</taxon>
        <taxon>Cellulomonas</taxon>
    </lineage>
</organism>
<accession>A0A4Y3KYA1</accession>
<comment type="caution">
    <text evidence="3">The sequence shown here is derived from an EMBL/GenBank/DDBJ whole genome shotgun (WGS) entry which is preliminary data.</text>
</comment>
<keyword evidence="1" id="KW-0175">Coiled coil</keyword>
<evidence type="ECO:0000313" key="3">
    <source>
        <dbReference type="EMBL" id="GEA89073.1"/>
    </source>
</evidence>
<evidence type="ECO:0000256" key="1">
    <source>
        <dbReference type="SAM" id="Coils"/>
    </source>
</evidence>
<dbReference type="AlphaFoldDB" id="A0A4Y3KYA1"/>
<feature type="region of interest" description="Disordered" evidence="2">
    <location>
        <begin position="254"/>
        <end position="273"/>
    </location>
</feature>
<evidence type="ECO:0000256" key="2">
    <source>
        <dbReference type="SAM" id="MobiDB-lite"/>
    </source>
</evidence>
<feature type="coiled-coil region" evidence="1">
    <location>
        <begin position="37"/>
        <end position="64"/>
    </location>
</feature>
<protein>
    <submittedName>
        <fullName evidence="3">Uncharacterized protein</fullName>
    </submittedName>
</protein>
<dbReference type="Proteomes" id="UP000317046">
    <property type="component" value="Unassembled WGS sequence"/>
</dbReference>
<sequence length="273" mass="29240">MSAMVDSDGVEELLDESARAAVMVASQVAEPLRRMVADERREAQARAEERARDLEQRVAAERAAARAELAVVAHEDWWDKATQQDIARAWTVATAWAPLDKDAAAAAQTIRTQAQTRYGVDLEVAAPVDSSTARAERADLRDPYRRGARRSDVPAREDTSVSPVHVEQAAGFAGAAVDADRARRASRADELTAVAILTDHDPTGDAAGVALYDSAERRSELADRLERAGVDVEIVEARLVADKGFAAAPAAAVAASPRAKSMRGPGPQVRQDL</sequence>